<organism evidence="8 9">
    <name type="scientific">Corynebacterium uropygiale</name>
    <dbReference type="NCBI Taxonomy" id="1775911"/>
    <lineage>
        <taxon>Bacteria</taxon>
        <taxon>Bacillati</taxon>
        <taxon>Actinomycetota</taxon>
        <taxon>Actinomycetes</taxon>
        <taxon>Mycobacteriales</taxon>
        <taxon>Corynebacteriaceae</taxon>
        <taxon>Corynebacterium</taxon>
    </lineage>
</organism>
<comment type="caution">
    <text evidence="8">The sequence shown here is derived from an EMBL/GenBank/DDBJ whole genome shotgun (WGS) entry which is preliminary data.</text>
</comment>
<evidence type="ECO:0000256" key="2">
    <source>
        <dbReference type="ARBA" id="ARBA00007165"/>
    </source>
</evidence>
<dbReference type="InterPro" id="IPR002994">
    <property type="entry name" value="Surf1/Shy1"/>
</dbReference>
<evidence type="ECO:0000256" key="7">
    <source>
        <dbReference type="SAM" id="MobiDB-lite"/>
    </source>
</evidence>
<dbReference type="GO" id="GO:0005886">
    <property type="term" value="C:plasma membrane"/>
    <property type="evidence" value="ECO:0007669"/>
    <property type="project" value="UniProtKB-SubCell"/>
</dbReference>
<keyword evidence="9" id="KW-1185">Reference proteome</keyword>
<evidence type="ECO:0000256" key="4">
    <source>
        <dbReference type="ARBA" id="ARBA00022989"/>
    </source>
</evidence>
<feature type="compositionally biased region" description="Low complexity" evidence="7">
    <location>
        <begin position="309"/>
        <end position="319"/>
    </location>
</feature>
<feature type="region of interest" description="Disordered" evidence="7">
    <location>
        <begin position="259"/>
        <end position="345"/>
    </location>
</feature>
<evidence type="ECO:0000256" key="1">
    <source>
        <dbReference type="ARBA" id="ARBA00004370"/>
    </source>
</evidence>
<dbReference type="EMBL" id="JAKGSI010000001">
    <property type="protein sequence ID" value="MCF4006216.1"/>
    <property type="molecule type" value="Genomic_DNA"/>
</dbReference>
<comment type="similarity">
    <text evidence="2 6">Belongs to the SURF1 family.</text>
</comment>
<feature type="compositionally biased region" description="Basic residues" evidence="7">
    <location>
        <begin position="332"/>
        <end position="345"/>
    </location>
</feature>
<name>A0A9X1TYU3_9CORY</name>
<protein>
    <recommendedName>
        <fullName evidence="6">SURF1-like protein</fullName>
    </recommendedName>
</protein>
<dbReference type="CDD" id="cd06662">
    <property type="entry name" value="SURF1"/>
    <property type="match status" value="1"/>
</dbReference>
<dbReference type="PROSITE" id="PS50895">
    <property type="entry name" value="SURF1"/>
    <property type="match status" value="1"/>
</dbReference>
<gene>
    <name evidence="8" type="ORF">L1O03_03360</name>
</gene>
<evidence type="ECO:0000256" key="6">
    <source>
        <dbReference type="RuleBase" id="RU363076"/>
    </source>
</evidence>
<dbReference type="PANTHER" id="PTHR23427:SF2">
    <property type="entry name" value="SURFEIT LOCUS PROTEIN 1"/>
    <property type="match status" value="1"/>
</dbReference>
<dbReference type="PANTHER" id="PTHR23427">
    <property type="entry name" value="SURFEIT LOCUS PROTEIN"/>
    <property type="match status" value="1"/>
</dbReference>
<keyword evidence="4 6" id="KW-1133">Transmembrane helix</keyword>
<evidence type="ECO:0000313" key="9">
    <source>
        <dbReference type="Proteomes" id="UP001139336"/>
    </source>
</evidence>
<reference evidence="8" key="1">
    <citation type="submission" date="2022-01" db="EMBL/GenBank/DDBJ databases">
        <title>Corynebacterium sp. nov isolated from isolated from the feces of the greater white-fronted geese (Anser albifrons) at Poyang Lake, PR China.</title>
        <authorList>
            <person name="Liu Q."/>
        </authorList>
    </citation>
    <scope>NUCLEOTIDE SEQUENCE</scope>
    <source>
        <strain evidence="8">JCM 32435</strain>
    </source>
</reference>
<keyword evidence="6" id="KW-1003">Cell membrane</keyword>
<dbReference type="RefSeq" id="WP_236117985.1">
    <property type="nucleotide sequence ID" value="NZ_JAKGSI010000001.1"/>
</dbReference>
<keyword evidence="3 6" id="KW-0812">Transmembrane</keyword>
<dbReference type="InterPro" id="IPR045214">
    <property type="entry name" value="Surf1/Surf4"/>
</dbReference>
<dbReference type="Pfam" id="PF02104">
    <property type="entry name" value="SURF1"/>
    <property type="match status" value="1"/>
</dbReference>
<evidence type="ECO:0000313" key="8">
    <source>
        <dbReference type="EMBL" id="MCF4006216.1"/>
    </source>
</evidence>
<evidence type="ECO:0000256" key="5">
    <source>
        <dbReference type="ARBA" id="ARBA00023136"/>
    </source>
</evidence>
<dbReference type="Proteomes" id="UP001139336">
    <property type="component" value="Unassembled WGS sequence"/>
</dbReference>
<feature type="transmembrane region" description="Helical" evidence="6">
    <location>
        <begin position="21"/>
        <end position="43"/>
    </location>
</feature>
<dbReference type="AlphaFoldDB" id="A0A9X1TYU3"/>
<keyword evidence="5 6" id="KW-0472">Membrane</keyword>
<proteinExistence type="inferred from homology"/>
<evidence type="ECO:0000256" key="3">
    <source>
        <dbReference type="ARBA" id="ARBA00022692"/>
    </source>
</evidence>
<comment type="subcellular location">
    <subcellularLocation>
        <location evidence="6">Cell membrane</location>
        <topology evidence="6">Multi-pass membrane protein</topology>
    </subcellularLocation>
    <subcellularLocation>
        <location evidence="1">Membrane</location>
    </subcellularLocation>
</comment>
<feature type="transmembrane region" description="Helical" evidence="6">
    <location>
        <begin position="225"/>
        <end position="245"/>
    </location>
</feature>
<accession>A0A9X1TYU3</accession>
<feature type="compositionally biased region" description="Basic and acidic residues" evidence="7">
    <location>
        <begin position="259"/>
        <end position="273"/>
    </location>
</feature>
<sequence>MSSESTTSSTSFSWRTFLTPGWVIGTLLIIAFSYFAFTVLAPWQLHKNTAIVQRNDQIEQAFHRDPVPAADVIDPASGGIEPGEEWTRVSLIGHYLPEQEVLLRLRSVDGHPAYQALTPFRSDDGLTLLINRGYVQATEGIPPITPAPSESVTLSGVVRVNEALPSSEPLNEGGRLQVYGINTGQVSDLIHLPLGRDYIQLTAGSPGELMAIPVPKLDRGSHLSYGLQWIAFGIMAPLGLGYFIYAEVRERRRVREEEAEMKASRTDEAEKQPADSPRPTADTAAEASASTSANVSSEAAPDAPPASPTSPDTSQDPTAQTFHQRYGDQHRNPWRRRAEKKARER</sequence>
<feature type="compositionally biased region" description="Low complexity" evidence="7">
    <location>
        <begin position="280"/>
        <end position="301"/>
    </location>
</feature>